<protein>
    <recommendedName>
        <fullName evidence="2">CRAL-TRIO domain-containing protein</fullName>
    </recommendedName>
</protein>
<evidence type="ECO:0000259" key="2">
    <source>
        <dbReference type="PROSITE" id="PS50191"/>
    </source>
</evidence>
<dbReference type="InterPro" id="IPR036865">
    <property type="entry name" value="CRAL-TRIO_dom_sf"/>
</dbReference>
<gene>
    <name evidence="3" type="ORF">AB1Y20_004020</name>
</gene>
<evidence type="ECO:0000313" key="4">
    <source>
        <dbReference type="Proteomes" id="UP001515480"/>
    </source>
</evidence>
<feature type="signal peptide" evidence="1">
    <location>
        <begin position="1"/>
        <end position="22"/>
    </location>
</feature>
<evidence type="ECO:0000256" key="1">
    <source>
        <dbReference type="SAM" id="SignalP"/>
    </source>
</evidence>
<feature type="chain" id="PRO_5044199358" description="CRAL-TRIO domain-containing protein" evidence="1">
    <location>
        <begin position="23"/>
        <end position="306"/>
    </location>
</feature>
<evidence type="ECO:0000313" key="3">
    <source>
        <dbReference type="EMBL" id="KAL1514944.1"/>
    </source>
</evidence>
<sequence length="306" mass="31985">MLALAAAASLAAAFCSPPALRAVQPRRSRDARLSATTTADLATLLSAHSLEIAALRSRASGKPIDEVALLRVAMEHPGDAPGALAALEKVLAWREGEGSAITAAAAAAVDEARRGGAWDNSPVFAAAPHAAAIGKYITPRNCLTLPLDSGDLCYIIRAGAIDDGALMAEVSEAQVVDFFLYAKEVNRVVADARSAATGRLVRVVTANDLSGVDLFGDATFRKALSASSKKADEIFPSLNGPTLLLNLPFLANALVKLFTPLFPPKVRAKLKFEKGPLAGVDDLTQLHNPQSSARSQFLAEIQAILA</sequence>
<dbReference type="Gene3D" id="3.40.525.10">
    <property type="entry name" value="CRAL-TRIO lipid binding domain"/>
    <property type="match status" value="1"/>
</dbReference>
<reference evidence="3 4" key="1">
    <citation type="journal article" date="2024" name="Science">
        <title>Giant polyketide synthase enzymes in the biosynthesis of giant marine polyether toxins.</title>
        <authorList>
            <person name="Fallon T.R."/>
            <person name="Shende V.V."/>
            <person name="Wierzbicki I.H."/>
            <person name="Pendleton A.L."/>
            <person name="Watervoot N.F."/>
            <person name="Auber R.P."/>
            <person name="Gonzalez D.J."/>
            <person name="Wisecaver J.H."/>
            <person name="Moore B.S."/>
        </authorList>
    </citation>
    <scope>NUCLEOTIDE SEQUENCE [LARGE SCALE GENOMIC DNA]</scope>
    <source>
        <strain evidence="3 4">12B1</strain>
    </source>
</reference>
<dbReference type="AlphaFoldDB" id="A0AB34J8N9"/>
<comment type="caution">
    <text evidence="3">The sequence shown here is derived from an EMBL/GenBank/DDBJ whole genome shotgun (WGS) entry which is preliminary data.</text>
</comment>
<proteinExistence type="predicted"/>
<dbReference type="EMBL" id="JBGBPQ010000012">
    <property type="protein sequence ID" value="KAL1514944.1"/>
    <property type="molecule type" value="Genomic_DNA"/>
</dbReference>
<name>A0AB34J8N9_PRYPA</name>
<feature type="domain" description="CRAL-TRIO" evidence="2">
    <location>
        <begin position="130"/>
        <end position="306"/>
    </location>
</feature>
<keyword evidence="1" id="KW-0732">Signal</keyword>
<dbReference type="SUPFAM" id="SSF52087">
    <property type="entry name" value="CRAL/TRIO domain"/>
    <property type="match status" value="1"/>
</dbReference>
<dbReference type="Proteomes" id="UP001515480">
    <property type="component" value="Unassembled WGS sequence"/>
</dbReference>
<organism evidence="3 4">
    <name type="scientific">Prymnesium parvum</name>
    <name type="common">Toxic golden alga</name>
    <dbReference type="NCBI Taxonomy" id="97485"/>
    <lineage>
        <taxon>Eukaryota</taxon>
        <taxon>Haptista</taxon>
        <taxon>Haptophyta</taxon>
        <taxon>Prymnesiophyceae</taxon>
        <taxon>Prymnesiales</taxon>
        <taxon>Prymnesiaceae</taxon>
        <taxon>Prymnesium</taxon>
    </lineage>
</organism>
<keyword evidence="4" id="KW-1185">Reference proteome</keyword>
<dbReference type="PROSITE" id="PS50191">
    <property type="entry name" value="CRAL_TRIO"/>
    <property type="match status" value="1"/>
</dbReference>
<dbReference type="InterPro" id="IPR001251">
    <property type="entry name" value="CRAL-TRIO_dom"/>
</dbReference>
<dbReference type="Pfam" id="PF00650">
    <property type="entry name" value="CRAL_TRIO"/>
    <property type="match status" value="1"/>
</dbReference>
<accession>A0AB34J8N9</accession>